<evidence type="ECO:0000259" key="19">
    <source>
        <dbReference type="PROSITE" id="PS50110"/>
    </source>
</evidence>
<evidence type="ECO:0000256" key="4">
    <source>
        <dbReference type="ARBA" id="ARBA00022475"/>
    </source>
</evidence>
<evidence type="ECO:0000256" key="10">
    <source>
        <dbReference type="ARBA" id="ARBA00022840"/>
    </source>
</evidence>
<evidence type="ECO:0000256" key="2">
    <source>
        <dbReference type="ARBA" id="ARBA00004651"/>
    </source>
</evidence>
<organism evidence="20 21">
    <name type="scientific">Marinomonas communis</name>
    <dbReference type="NCBI Taxonomy" id="28254"/>
    <lineage>
        <taxon>Bacteria</taxon>
        <taxon>Pseudomonadati</taxon>
        <taxon>Pseudomonadota</taxon>
        <taxon>Gammaproteobacteria</taxon>
        <taxon>Oceanospirillales</taxon>
        <taxon>Oceanospirillaceae</taxon>
        <taxon>Marinomonas</taxon>
    </lineage>
</organism>
<evidence type="ECO:0000256" key="1">
    <source>
        <dbReference type="ARBA" id="ARBA00000085"/>
    </source>
</evidence>
<keyword evidence="11 17" id="KW-1133">Transmembrane helix</keyword>
<keyword evidence="13 17" id="KW-0472">Membrane</keyword>
<evidence type="ECO:0000313" key="20">
    <source>
        <dbReference type="EMBL" id="TDR15087.1"/>
    </source>
</evidence>
<keyword evidence="8" id="KW-0547">Nucleotide-binding</keyword>
<keyword evidence="7 17" id="KW-0812">Transmembrane</keyword>
<evidence type="ECO:0000256" key="11">
    <source>
        <dbReference type="ARBA" id="ARBA00022989"/>
    </source>
</evidence>
<evidence type="ECO:0000256" key="14">
    <source>
        <dbReference type="ARBA" id="ARBA00064003"/>
    </source>
</evidence>
<accession>A0A4R6XD22</accession>
<dbReference type="PRINTS" id="PR00344">
    <property type="entry name" value="BCTRLSENSOR"/>
</dbReference>
<dbReference type="SUPFAM" id="SSF52172">
    <property type="entry name" value="CheY-like"/>
    <property type="match status" value="1"/>
</dbReference>
<keyword evidence="4" id="KW-1003">Cell membrane</keyword>
<comment type="subunit">
    <text evidence="14">At low DSF concentrations, interacts with RpfF.</text>
</comment>
<evidence type="ECO:0000256" key="17">
    <source>
        <dbReference type="SAM" id="Phobius"/>
    </source>
</evidence>
<dbReference type="PROSITE" id="PS50110">
    <property type="entry name" value="RESPONSE_REGULATORY"/>
    <property type="match status" value="1"/>
</dbReference>
<dbReference type="Gene3D" id="1.10.287.130">
    <property type="match status" value="1"/>
</dbReference>
<evidence type="ECO:0000256" key="5">
    <source>
        <dbReference type="ARBA" id="ARBA00022553"/>
    </source>
</evidence>
<dbReference type="InterPro" id="IPR005467">
    <property type="entry name" value="His_kinase_dom"/>
</dbReference>
<dbReference type="InterPro" id="IPR036641">
    <property type="entry name" value="HPT_dom_sf"/>
</dbReference>
<feature type="domain" description="Response regulatory" evidence="19">
    <location>
        <begin position="591"/>
        <end position="707"/>
    </location>
</feature>
<evidence type="ECO:0000256" key="9">
    <source>
        <dbReference type="ARBA" id="ARBA00022777"/>
    </source>
</evidence>
<keyword evidence="5 16" id="KW-0597">Phosphoprotein</keyword>
<dbReference type="GO" id="GO:0005524">
    <property type="term" value="F:ATP binding"/>
    <property type="evidence" value="ECO:0007669"/>
    <property type="project" value="UniProtKB-KW"/>
</dbReference>
<dbReference type="SUPFAM" id="SSF47226">
    <property type="entry name" value="Histidine-containing phosphotransfer domain, HPT domain"/>
    <property type="match status" value="1"/>
</dbReference>
<dbReference type="RefSeq" id="WP_133559722.1">
    <property type="nucleotide sequence ID" value="NZ_SNZA01000001.1"/>
</dbReference>
<dbReference type="PANTHER" id="PTHR45339:SF1">
    <property type="entry name" value="HYBRID SIGNAL TRANSDUCTION HISTIDINE KINASE J"/>
    <property type="match status" value="1"/>
</dbReference>
<evidence type="ECO:0000256" key="12">
    <source>
        <dbReference type="ARBA" id="ARBA00023012"/>
    </source>
</evidence>
<evidence type="ECO:0000256" key="15">
    <source>
        <dbReference type="ARBA" id="ARBA00068150"/>
    </source>
</evidence>
<feature type="transmembrane region" description="Helical" evidence="17">
    <location>
        <begin position="183"/>
        <end position="206"/>
    </location>
</feature>
<feature type="transmembrane region" description="Helical" evidence="17">
    <location>
        <begin position="12"/>
        <end position="33"/>
    </location>
</feature>
<name>A0A4R6XD22_9GAMM</name>
<dbReference type="PROSITE" id="PS50109">
    <property type="entry name" value="HIS_KIN"/>
    <property type="match status" value="1"/>
</dbReference>
<dbReference type="SMART" id="SM00448">
    <property type="entry name" value="REC"/>
    <property type="match status" value="1"/>
</dbReference>
<dbReference type="Pfam" id="PF02518">
    <property type="entry name" value="HATPase_c"/>
    <property type="match status" value="1"/>
</dbReference>
<comment type="subcellular location">
    <subcellularLocation>
        <location evidence="2">Cell membrane</location>
        <topology evidence="2">Multi-pass membrane protein</topology>
    </subcellularLocation>
</comment>
<gene>
    <name evidence="20" type="ORF">C8D85_0441</name>
</gene>
<comment type="catalytic activity">
    <reaction evidence="1">
        <text>ATP + protein L-histidine = ADP + protein N-phospho-L-histidine.</text>
        <dbReference type="EC" id="2.7.13.3"/>
    </reaction>
</comment>
<dbReference type="InterPro" id="IPR036097">
    <property type="entry name" value="HisK_dim/P_sf"/>
</dbReference>
<protein>
    <recommendedName>
        <fullName evidence="15">Sensory/regulatory protein RpfC</fullName>
        <ecNumber evidence="3">2.7.13.3</ecNumber>
    </recommendedName>
</protein>
<keyword evidence="10" id="KW-0067">ATP-binding</keyword>
<sequence length="917" mass="102337">MKWAFLKFRYGRFLSVLVTAAAVFLVVVVLLYMQLLERQKALLSAAEEDALWASYQLDREALKFRNSVRLFIDSKTAAEEYDRLDEAQLRFDILYSRLNIISAGQLKHLFNDLAHADEYRAQLRSSMDSIDAILFVDDPKSIDKQMMIDQVEKLLETSEAVVFSALERRSAEKVTQRNSMATLYHYLGILVAALTLVMVLIIGMLIRQVKEGIKTYNQTKQLANELQQTATAAQAATRAKSDFLATMSHEIRTPMNAILGMSHLVLDSDLQPKQRNYVSKIQSSANNLLLIINDILDFSKVEAGKLQLESAPFSLDEILEYSYQICRTSAEDKHLDFSVSRNFALADIWKGDATRLKQILVNILGNAVKFTNSGSVSLFVSQEENHLKFTFSDTGIGIKSDNDIFEGFSQADTSTTRLYGGTGLGLGISKRLVELMGGNIYFESRLGEGSTFFAELPLTAVSDASPISLNANLCALEDDVAMQRLLNELEIKYLITTVSHIGNSGQYLIISDAFYSQMDPSNEALLNAGFSGQVWVHGRSLSHESAFHWRKVCLMTKTKLNSYINLKTSIDGHDSDPLDRYHECDSLLGKKILLAEDNPINAEIASALLEKLGVVVVLAKNGEEAVSAVQKETFDLVLMDVQMPVMDGYQATQAIIQHCGDEHPPVLALTAGVLDSDRQVAMNSGMSDFLTKPLDPLLLLNKLEEWLVGQTVDHIADNTAKPKRIFASDLGLYRVGGERARYLELLKRFVVLLTPYTQQQASKVPLTSYELHSIKGSAANIGGEQFAAEVALLERDLAEGGNSGDKEHTVQIMRVRDSAEELLKQITVYLNEQHDLYGAPVASQAEERLTNNEIIESVSRLIKELEMGAADASDHLESLFHQVNQDHARVLKRVQDKIHNYDYDLAIEQLEKLKEEL</sequence>
<dbReference type="Gene3D" id="3.30.565.10">
    <property type="entry name" value="Histidine kinase-like ATPase, C-terminal domain"/>
    <property type="match status" value="1"/>
</dbReference>
<dbReference type="InterPro" id="IPR004358">
    <property type="entry name" value="Sig_transdc_His_kin-like_C"/>
</dbReference>
<keyword evidence="12" id="KW-0902">Two-component regulatory system</keyword>
<dbReference type="FunFam" id="1.10.287.130:FF:000002">
    <property type="entry name" value="Two-component osmosensing histidine kinase"/>
    <property type="match status" value="1"/>
</dbReference>
<dbReference type="SMART" id="SM00387">
    <property type="entry name" value="HATPase_c"/>
    <property type="match status" value="1"/>
</dbReference>
<dbReference type="Pfam" id="PF00512">
    <property type="entry name" value="HisKA"/>
    <property type="match status" value="1"/>
</dbReference>
<evidence type="ECO:0000259" key="18">
    <source>
        <dbReference type="PROSITE" id="PS50109"/>
    </source>
</evidence>
<dbReference type="InterPro" id="IPR036890">
    <property type="entry name" value="HATPase_C_sf"/>
</dbReference>
<comment type="caution">
    <text evidence="20">The sequence shown here is derived from an EMBL/GenBank/DDBJ whole genome shotgun (WGS) entry which is preliminary data.</text>
</comment>
<dbReference type="InterPro" id="IPR003594">
    <property type="entry name" value="HATPase_dom"/>
</dbReference>
<dbReference type="CDD" id="cd16922">
    <property type="entry name" value="HATPase_EvgS-ArcB-TorS-like"/>
    <property type="match status" value="1"/>
</dbReference>
<dbReference type="SUPFAM" id="SSF55874">
    <property type="entry name" value="ATPase domain of HSP90 chaperone/DNA topoisomerase II/histidine kinase"/>
    <property type="match status" value="1"/>
</dbReference>
<feature type="domain" description="Histidine kinase" evidence="18">
    <location>
        <begin position="246"/>
        <end position="460"/>
    </location>
</feature>
<keyword evidence="21" id="KW-1185">Reference proteome</keyword>
<dbReference type="CDD" id="cd00082">
    <property type="entry name" value="HisKA"/>
    <property type="match status" value="1"/>
</dbReference>
<dbReference type="GO" id="GO:0005886">
    <property type="term" value="C:plasma membrane"/>
    <property type="evidence" value="ECO:0007669"/>
    <property type="project" value="UniProtKB-SubCell"/>
</dbReference>
<dbReference type="InterPro" id="IPR003661">
    <property type="entry name" value="HisK_dim/P_dom"/>
</dbReference>
<dbReference type="GO" id="GO:0000155">
    <property type="term" value="F:phosphorelay sensor kinase activity"/>
    <property type="evidence" value="ECO:0007669"/>
    <property type="project" value="InterPro"/>
</dbReference>
<dbReference type="Gene3D" id="3.40.50.2300">
    <property type="match status" value="1"/>
</dbReference>
<dbReference type="AlphaFoldDB" id="A0A4R6XD22"/>
<dbReference type="Pfam" id="PF00072">
    <property type="entry name" value="Response_reg"/>
    <property type="match status" value="1"/>
</dbReference>
<dbReference type="SUPFAM" id="SSF47384">
    <property type="entry name" value="Homodimeric domain of signal transducing histidine kinase"/>
    <property type="match status" value="1"/>
</dbReference>
<evidence type="ECO:0000256" key="13">
    <source>
        <dbReference type="ARBA" id="ARBA00023136"/>
    </source>
</evidence>
<dbReference type="PANTHER" id="PTHR45339">
    <property type="entry name" value="HYBRID SIGNAL TRANSDUCTION HISTIDINE KINASE J"/>
    <property type="match status" value="1"/>
</dbReference>
<proteinExistence type="predicted"/>
<reference evidence="20 21" key="1">
    <citation type="submission" date="2019-03" db="EMBL/GenBank/DDBJ databases">
        <title>Genomic Encyclopedia of Type Strains, Phase IV (KMG-IV): sequencing the most valuable type-strain genomes for metagenomic binning, comparative biology and taxonomic classification.</title>
        <authorList>
            <person name="Goeker M."/>
        </authorList>
    </citation>
    <scope>NUCLEOTIDE SEQUENCE [LARGE SCALE GENOMIC DNA]</scope>
    <source>
        <strain evidence="20 21">DSM 5604</strain>
    </source>
</reference>
<dbReference type="InterPro" id="IPR001789">
    <property type="entry name" value="Sig_transdc_resp-reg_receiver"/>
</dbReference>
<evidence type="ECO:0000256" key="6">
    <source>
        <dbReference type="ARBA" id="ARBA00022679"/>
    </source>
</evidence>
<dbReference type="EC" id="2.7.13.3" evidence="3"/>
<feature type="modified residue" description="4-aspartylphosphate" evidence="16">
    <location>
        <position position="640"/>
    </location>
</feature>
<dbReference type="SMART" id="SM00388">
    <property type="entry name" value="HisKA"/>
    <property type="match status" value="1"/>
</dbReference>
<evidence type="ECO:0000313" key="21">
    <source>
        <dbReference type="Proteomes" id="UP000295729"/>
    </source>
</evidence>
<dbReference type="EMBL" id="SNZA01000001">
    <property type="protein sequence ID" value="TDR15087.1"/>
    <property type="molecule type" value="Genomic_DNA"/>
</dbReference>
<dbReference type="OrthoDB" id="6724607at2"/>
<evidence type="ECO:0000256" key="16">
    <source>
        <dbReference type="PROSITE-ProRule" id="PRU00169"/>
    </source>
</evidence>
<dbReference type="FunFam" id="3.30.565.10:FF:000010">
    <property type="entry name" value="Sensor histidine kinase RcsC"/>
    <property type="match status" value="1"/>
</dbReference>
<dbReference type="Proteomes" id="UP000295729">
    <property type="component" value="Unassembled WGS sequence"/>
</dbReference>
<evidence type="ECO:0000256" key="8">
    <source>
        <dbReference type="ARBA" id="ARBA00022741"/>
    </source>
</evidence>
<dbReference type="CDD" id="cd17546">
    <property type="entry name" value="REC_hyHK_CKI1_RcsC-like"/>
    <property type="match status" value="1"/>
</dbReference>
<evidence type="ECO:0000256" key="3">
    <source>
        <dbReference type="ARBA" id="ARBA00012438"/>
    </source>
</evidence>
<keyword evidence="6" id="KW-0808">Transferase</keyword>
<dbReference type="InterPro" id="IPR011006">
    <property type="entry name" value="CheY-like_superfamily"/>
</dbReference>
<keyword evidence="9 20" id="KW-0418">Kinase</keyword>
<evidence type="ECO:0000256" key="7">
    <source>
        <dbReference type="ARBA" id="ARBA00022692"/>
    </source>
</evidence>